<keyword evidence="4 6" id="KW-1133">Transmembrane helix</keyword>
<dbReference type="Proteomes" id="UP001174691">
    <property type="component" value="Unassembled WGS sequence"/>
</dbReference>
<keyword evidence="2 6" id="KW-0812">Transmembrane</keyword>
<dbReference type="PANTHER" id="PTHR46594">
    <property type="entry name" value="P-TYPE CATION-TRANSPORTING ATPASE"/>
    <property type="match status" value="1"/>
</dbReference>
<dbReference type="Gene3D" id="2.70.150.10">
    <property type="entry name" value="Calcium-transporting ATPase, cytoplasmic transduction domain A"/>
    <property type="match status" value="1"/>
</dbReference>
<dbReference type="InterPro" id="IPR059000">
    <property type="entry name" value="ATPase_P-type_domA"/>
</dbReference>
<dbReference type="InterPro" id="IPR018303">
    <property type="entry name" value="ATPase_P-typ_P_site"/>
</dbReference>
<feature type="transmembrane region" description="Helical" evidence="6">
    <location>
        <begin position="68"/>
        <end position="89"/>
    </location>
</feature>
<evidence type="ECO:0000256" key="5">
    <source>
        <dbReference type="ARBA" id="ARBA00023136"/>
    </source>
</evidence>
<organism evidence="8 9">
    <name type="scientific">Coniochaeta hoffmannii</name>
    <dbReference type="NCBI Taxonomy" id="91930"/>
    <lineage>
        <taxon>Eukaryota</taxon>
        <taxon>Fungi</taxon>
        <taxon>Dikarya</taxon>
        <taxon>Ascomycota</taxon>
        <taxon>Pezizomycotina</taxon>
        <taxon>Sordariomycetes</taxon>
        <taxon>Sordariomycetidae</taxon>
        <taxon>Coniochaetales</taxon>
        <taxon>Coniochaetaceae</taxon>
        <taxon>Coniochaeta</taxon>
    </lineage>
</organism>
<evidence type="ECO:0000256" key="3">
    <source>
        <dbReference type="ARBA" id="ARBA00022723"/>
    </source>
</evidence>
<feature type="transmembrane region" description="Helical" evidence="6">
    <location>
        <begin position="345"/>
        <end position="367"/>
    </location>
</feature>
<dbReference type="InterPro" id="IPR023214">
    <property type="entry name" value="HAD_sf"/>
</dbReference>
<proteinExistence type="predicted"/>
<comment type="caution">
    <text evidence="8">The sequence shown here is derived from an EMBL/GenBank/DDBJ whole genome shotgun (WGS) entry which is preliminary data.</text>
</comment>
<sequence length="401" mass="42021">MLTAETLPIVKKKGDALIAGTVHGDGTVTAQLTRLPGKNTVTDIAQLVEEAANSKPELQDLANKTASWFVPAMAVVVVVVVVIWIPAGIKALDYSAGKARGDVIIKSADTTEGARKTTDVVFDKTGTITEDQLAIAEQVNLRGSEGENIALAKSLVSGGRHPVSAAVDKYLAQQAVKAVSEAANIRVVPGAGIEAECKDLRLRAGNARWTSADSEAEVRLHASYPSSKPVTSAVHLVSGDQTKAVKAVADAGGIPPENVAGERTPAEKRDYISCLMEDKTRYVLFCGDGTNDAVAVAQANVGAQVGGGLTSSDVTQCAADVVLMNGLEGSPFLLNVSKASFHRMVFNFVWSGIYNLLTVTMASGAWVEFRIPPAYAGLGEMVSVVPVILAAVSMLLLKLRI</sequence>
<dbReference type="PRINTS" id="PR00119">
    <property type="entry name" value="CATATPASE"/>
</dbReference>
<dbReference type="AlphaFoldDB" id="A0AA38VD05"/>
<keyword evidence="3" id="KW-0479">Metal-binding</keyword>
<evidence type="ECO:0000256" key="1">
    <source>
        <dbReference type="ARBA" id="ARBA00004370"/>
    </source>
</evidence>
<evidence type="ECO:0000256" key="6">
    <source>
        <dbReference type="SAM" id="Phobius"/>
    </source>
</evidence>
<dbReference type="PANTHER" id="PTHR46594:SF4">
    <property type="entry name" value="P-TYPE CATION-TRANSPORTING ATPASE"/>
    <property type="match status" value="1"/>
</dbReference>
<dbReference type="PROSITE" id="PS00154">
    <property type="entry name" value="ATPASE_E1_E2"/>
    <property type="match status" value="1"/>
</dbReference>
<dbReference type="SUPFAM" id="SSF56784">
    <property type="entry name" value="HAD-like"/>
    <property type="match status" value="1"/>
</dbReference>
<dbReference type="EMBL" id="JANBVN010000136">
    <property type="protein sequence ID" value="KAJ9139026.1"/>
    <property type="molecule type" value="Genomic_DNA"/>
</dbReference>
<dbReference type="Gene3D" id="3.40.1110.10">
    <property type="entry name" value="Calcium-transporting ATPase, cytoplasmic domain N"/>
    <property type="match status" value="1"/>
</dbReference>
<gene>
    <name evidence="8" type="ORF">NKR19_g7622</name>
</gene>
<keyword evidence="9" id="KW-1185">Reference proteome</keyword>
<keyword evidence="5 6" id="KW-0472">Membrane</keyword>
<reference evidence="8" key="1">
    <citation type="submission" date="2022-07" db="EMBL/GenBank/DDBJ databases">
        <title>Fungi with potential for degradation of polypropylene.</title>
        <authorList>
            <person name="Gostincar C."/>
        </authorList>
    </citation>
    <scope>NUCLEOTIDE SEQUENCE</scope>
    <source>
        <strain evidence="8">EXF-13287</strain>
    </source>
</reference>
<accession>A0AA38VD05</accession>
<name>A0AA38VD05_9PEZI</name>
<protein>
    <submittedName>
        <fullName evidence="8">Heavy metal translocating P-type ATPase</fullName>
    </submittedName>
</protein>
<evidence type="ECO:0000313" key="8">
    <source>
        <dbReference type="EMBL" id="KAJ9139026.1"/>
    </source>
</evidence>
<dbReference type="Pfam" id="PF00122">
    <property type="entry name" value="E1-E2_ATPase"/>
    <property type="match status" value="1"/>
</dbReference>
<dbReference type="Gene3D" id="3.40.50.1000">
    <property type="entry name" value="HAD superfamily/HAD-like"/>
    <property type="match status" value="2"/>
</dbReference>
<feature type="domain" description="P-type ATPase A" evidence="7">
    <location>
        <begin position="1"/>
        <end position="49"/>
    </location>
</feature>
<comment type="subcellular location">
    <subcellularLocation>
        <location evidence="1">Membrane</location>
    </subcellularLocation>
</comment>
<evidence type="ECO:0000313" key="9">
    <source>
        <dbReference type="Proteomes" id="UP001174691"/>
    </source>
</evidence>
<evidence type="ECO:0000256" key="4">
    <source>
        <dbReference type="ARBA" id="ARBA00022989"/>
    </source>
</evidence>
<dbReference type="InterPro" id="IPR036412">
    <property type="entry name" value="HAD-like_sf"/>
</dbReference>
<dbReference type="GO" id="GO:0016020">
    <property type="term" value="C:membrane"/>
    <property type="evidence" value="ECO:0007669"/>
    <property type="project" value="UniProtKB-SubCell"/>
</dbReference>
<evidence type="ECO:0000256" key="2">
    <source>
        <dbReference type="ARBA" id="ARBA00022692"/>
    </source>
</evidence>
<dbReference type="GO" id="GO:0046872">
    <property type="term" value="F:metal ion binding"/>
    <property type="evidence" value="ECO:0007669"/>
    <property type="project" value="UniProtKB-KW"/>
</dbReference>
<dbReference type="GO" id="GO:0000166">
    <property type="term" value="F:nucleotide binding"/>
    <property type="evidence" value="ECO:0007669"/>
    <property type="project" value="InterPro"/>
</dbReference>
<feature type="transmembrane region" description="Helical" evidence="6">
    <location>
        <begin position="373"/>
        <end position="397"/>
    </location>
</feature>
<dbReference type="InterPro" id="IPR023299">
    <property type="entry name" value="ATPase_P-typ_cyto_dom_N"/>
</dbReference>
<evidence type="ECO:0000259" key="7">
    <source>
        <dbReference type="Pfam" id="PF00122"/>
    </source>
</evidence>